<dbReference type="Gene3D" id="1.20.1280.40">
    <property type="entry name" value="HHA"/>
    <property type="match status" value="1"/>
</dbReference>
<protein>
    <submittedName>
        <fullName evidence="2">Regulatory protein</fullName>
    </submittedName>
</protein>
<sequence>MNRTEWLLKFRRYQNLETLEKVYEHLSYTGNPAEEFAMTSAYDHRKAELAAGKLFDRVPKHVWQYVK</sequence>
<organism evidence="2 3">
    <name type="scientific">Pantoea rodasii</name>
    <dbReference type="NCBI Taxonomy" id="1076549"/>
    <lineage>
        <taxon>Bacteria</taxon>
        <taxon>Pseudomonadati</taxon>
        <taxon>Pseudomonadota</taxon>
        <taxon>Gammaproteobacteria</taxon>
        <taxon>Enterobacterales</taxon>
        <taxon>Erwiniaceae</taxon>
        <taxon>Pantoea</taxon>
    </lineage>
</organism>
<dbReference type="InterPro" id="IPR036666">
    <property type="entry name" value="HHA_sf"/>
</dbReference>
<dbReference type="EMBL" id="JTJJ01000086">
    <property type="protein sequence ID" value="KHJ66381.1"/>
    <property type="molecule type" value="Genomic_DNA"/>
</dbReference>
<name>A0A0B1R3Y3_9GAMM</name>
<evidence type="ECO:0000313" key="3">
    <source>
        <dbReference type="Proteomes" id="UP000030853"/>
    </source>
</evidence>
<gene>
    <name evidence="2" type="ORF">QU24_19710</name>
</gene>
<dbReference type="Pfam" id="PF05321">
    <property type="entry name" value="HHA"/>
    <property type="match status" value="1"/>
</dbReference>
<accession>A0A0B1R3Y3</accession>
<dbReference type="InterPro" id="IPR007985">
    <property type="entry name" value="Hemolysn_expr_modulating_HHA"/>
</dbReference>
<evidence type="ECO:0000256" key="1">
    <source>
        <dbReference type="ARBA" id="ARBA00010526"/>
    </source>
</evidence>
<comment type="caution">
    <text evidence="2">The sequence shown here is derived from an EMBL/GenBank/DDBJ whole genome shotgun (WGS) entry which is preliminary data.</text>
</comment>
<evidence type="ECO:0000313" key="2">
    <source>
        <dbReference type="EMBL" id="KHJ66381.1"/>
    </source>
</evidence>
<comment type="similarity">
    <text evidence="1">Belongs to the Hha/YmoA/Cnu family.</text>
</comment>
<reference evidence="2 3" key="1">
    <citation type="submission" date="2014-11" db="EMBL/GenBank/DDBJ databases">
        <title>Genome sequencing of Pantoea rodasii ND03.</title>
        <authorList>
            <person name="Muhamad Yunos N.Y."/>
            <person name="Chan K.-G."/>
        </authorList>
    </citation>
    <scope>NUCLEOTIDE SEQUENCE [LARGE SCALE GENOMIC DNA]</scope>
    <source>
        <strain evidence="2 3">ND03</strain>
    </source>
</reference>
<dbReference type="Proteomes" id="UP000030853">
    <property type="component" value="Unassembled WGS sequence"/>
</dbReference>
<dbReference type="SUPFAM" id="SSF68989">
    <property type="entry name" value="Hemolysin expression modulating protein HHA"/>
    <property type="match status" value="1"/>
</dbReference>
<dbReference type="AlphaFoldDB" id="A0A0B1R3Y3"/>
<dbReference type="RefSeq" id="WP_039334551.1">
    <property type="nucleotide sequence ID" value="NZ_JTJJ01000086.1"/>
</dbReference>
<proteinExistence type="inferred from homology"/>